<proteinExistence type="predicted"/>
<sequence length="428" mass="46674">MSEAASIRSFDSIPTMADVEATLGCVDMNQRYELYSGRLVSFAEVGHPCGHPVFCFLGLGCMRYYSIILEDLAFKHSLRIYCIDRPGVGMSHTSEPEAWTPLRMAEIVEEMANGFNIQKFSVMGHSCGAIYAMACALRLKSRIVGTVWLMSPWVHLTLAKRMKWIKHVPTTLLKSSQSTASLLYKSLSVAAKEPPSKSDPNILNYDREKLVKAMLEDNMAESLEGANNDLMVCLELYHSFGFSYKDVTLPVHVFWGTKDAVISREAVDWMEQRLTQCTLSIIEGGTHGLLWRADVVSQIFKGIASSWKLAEFERSLSQRWSIKQLGLNGGGHSNRHFTYRSSAYSATGQLQQAIQTSNIYETAAAAGATVVGGATSPVSAIATATATAQAAVVAVATATAQHRSVHPHAVEESEIPVVVAAATATVSN</sequence>
<name>A0A9P5VF15_9FUNG</name>
<dbReference type="Pfam" id="PF12146">
    <property type="entry name" value="Hydrolase_4"/>
    <property type="match status" value="1"/>
</dbReference>
<evidence type="ECO:0000259" key="1">
    <source>
        <dbReference type="Pfam" id="PF12146"/>
    </source>
</evidence>
<dbReference type="PANTHER" id="PTHR43433">
    <property type="entry name" value="HYDROLASE, ALPHA/BETA FOLD FAMILY PROTEIN"/>
    <property type="match status" value="1"/>
</dbReference>
<dbReference type="Gene3D" id="3.40.50.1820">
    <property type="entry name" value="alpha/beta hydrolase"/>
    <property type="match status" value="1"/>
</dbReference>
<dbReference type="InterPro" id="IPR022742">
    <property type="entry name" value="Hydrolase_4"/>
</dbReference>
<dbReference type="EMBL" id="JAAAUQ010000051">
    <property type="protein sequence ID" value="KAF9155796.1"/>
    <property type="molecule type" value="Genomic_DNA"/>
</dbReference>
<dbReference type="PANTHER" id="PTHR43433:SF10">
    <property type="entry name" value="AB HYDROLASE-1 DOMAIN-CONTAINING PROTEIN"/>
    <property type="match status" value="1"/>
</dbReference>
<protein>
    <recommendedName>
        <fullName evidence="1">Serine aminopeptidase S33 domain-containing protein</fullName>
    </recommendedName>
</protein>
<keyword evidence="3" id="KW-1185">Reference proteome</keyword>
<feature type="domain" description="Serine aminopeptidase S33" evidence="1">
    <location>
        <begin position="75"/>
        <end position="290"/>
    </location>
</feature>
<evidence type="ECO:0000313" key="3">
    <source>
        <dbReference type="Proteomes" id="UP000748756"/>
    </source>
</evidence>
<organism evidence="2 3">
    <name type="scientific">Linnemannia schmuckeri</name>
    <dbReference type="NCBI Taxonomy" id="64567"/>
    <lineage>
        <taxon>Eukaryota</taxon>
        <taxon>Fungi</taxon>
        <taxon>Fungi incertae sedis</taxon>
        <taxon>Mucoromycota</taxon>
        <taxon>Mortierellomycotina</taxon>
        <taxon>Mortierellomycetes</taxon>
        <taxon>Mortierellales</taxon>
        <taxon>Mortierellaceae</taxon>
        <taxon>Linnemannia</taxon>
    </lineage>
</organism>
<reference evidence="2" key="1">
    <citation type="journal article" date="2020" name="Fungal Divers.">
        <title>Resolving the Mortierellaceae phylogeny through synthesis of multi-gene phylogenetics and phylogenomics.</title>
        <authorList>
            <person name="Vandepol N."/>
            <person name="Liber J."/>
            <person name="Desiro A."/>
            <person name="Na H."/>
            <person name="Kennedy M."/>
            <person name="Barry K."/>
            <person name="Grigoriev I.V."/>
            <person name="Miller A.N."/>
            <person name="O'Donnell K."/>
            <person name="Stajich J.E."/>
            <person name="Bonito G."/>
        </authorList>
    </citation>
    <scope>NUCLEOTIDE SEQUENCE</scope>
    <source>
        <strain evidence="2">NRRL 6426</strain>
    </source>
</reference>
<gene>
    <name evidence="2" type="ORF">BG015_008607</name>
</gene>
<dbReference type="InterPro" id="IPR029058">
    <property type="entry name" value="AB_hydrolase_fold"/>
</dbReference>
<dbReference type="SUPFAM" id="SSF53474">
    <property type="entry name" value="alpha/beta-Hydrolases"/>
    <property type="match status" value="1"/>
</dbReference>
<dbReference type="Proteomes" id="UP000748756">
    <property type="component" value="Unassembled WGS sequence"/>
</dbReference>
<dbReference type="AlphaFoldDB" id="A0A9P5VF15"/>
<evidence type="ECO:0000313" key="2">
    <source>
        <dbReference type="EMBL" id="KAF9155796.1"/>
    </source>
</evidence>
<comment type="caution">
    <text evidence="2">The sequence shown here is derived from an EMBL/GenBank/DDBJ whole genome shotgun (WGS) entry which is preliminary data.</text>
</comment>
<dbReference type="InterPro" id="IPR050471">
    <property type="entry name" value="AB_hydrolase"/>
</dbReference>
<dbReference type="OrthoDB" id="435520at2759"/>
<accession>A0A9P5VF15</accession>